<dbReference type="WBParaSite" id="PS1159_v2.g248.t1">
    <property type="protein sequence ID" value="PS1159_v2.g248.t1"/>
    <property type="gene ID" value="PS1159_v2.g248"/>
</dbReference>
<dbReference type="Proteomes" id="UP000887580">
    <property type="component" value="Unplaced"/>
</dbReference>
<name>A0AC35G7C0_9BILA</name>
<sequence>MKTIIITICLFGLTLGLQMRQFGDTNEVHDKEHLKQHLENKIDVENAELNPEQERFHYFSMHDLNQDGVIDGIELIKLSFLLFSVCKNQNSSINICKTFNIITTNSNQHGQKNIKC</sequence>
<accession>A0AC35G7C0</accession>
<protein>
    <submittedName>
        <fullName evidence="2">EF-hand domain-containing protein</fullName>
    </submittedName>
</protein>
<proteinExistence type="predicted"/>
<evidence type="ECO:0000313" key="1">
    <source>
        <dbReference type="Proteomes" id="UP000887580"/>
    </source>
</evidence>
<organism evidence="1 2">
    <name type="scientific">Panagrolaimus sp. PS1159</name>
    <dbReference type="NCBI Taxonomy" id="55785"/>
    <lineage>
        <taxon>Eukaryota</taxon>
        <taxon>Metazoa</taxon>
        <taxon>Ecdysozoa</taxon>
        <taxon>Nematoda</taxon>
        <taxon>Chromadorea</taxon>
        <taxon>Rhabditida</taxon>
        <taxon>Tylenchina</taxon>
        <taxon>Panagrolaimomorpha</taxon>
        <taxon>Panagrolaimoidea</taxon>
        <taxon>Panagrolaimidae</taxon>
        <taxon>Panagrolaimus</taxon>
    </lineage>
</organism>
<evidence type="ECO:0000313" key="2">
    <source>
        <dbReference type="WBParaSite" id="PS1159_v2.g248.t1"/>
    </source>
</evidence>
<reference evidence="2" key="1">
    <citation type="submission" date="2022-11" db="UniProtKB">
        <authorList>
            <consortium name="WormBaseParasite"/>
        </authorList>
    </citation>
    <scope>IDENTIFICATION</scope>
</reference>